<dbReference type="OrthoDB" id="1046782at2759"/>
<evidence type="ECO:0000313" key="3">
    <source>
        <dbReference type="Proteomes" id="UP000030686"/>
    </source>
</evidence>
<feature type="domain" description="Secreted LysM effector LysM C-terminal" evidence="1">
    <location>
        <begin position="454"/>
        <end position="575"/>
    </location>
</feature>
<protein>
    <submittedName>
        <fullName evidence="2">Metallopeptidase, catalytic domain</fullName>
    </submittedName>
</protein>
<reference evidence="2" key="1">
    <citation type="journal article" date="2014" name="Nat. Commun.">
        <title>Multiple recent horizontal transfers of a large genomic region in cheese making fungi.</title>
        <authorList>
            <person name="Cheeseman K."/>
            <person name="Ropars J."/>
            <person name="Renault P."/>
            <person name="Dupont J."/>
            <person name="Gouzy J."/>
            <person name="Branca A."/>
            <person name="Abraham A.L."/>
            <person name="Ceppi M."/>
            <person name="Conseiller E."/>
            <person name="Debuchy R."/>
            <person name="Malagnac F."/>
            <person name="Goarin A."/>
            <person name="Silar P."/>
            <person name="Lacoste S."/>
            <person name="Sallet E."/>
            <person name="Bensimon A."/>
            <person name="Giraud T."/>
            <person name="Brygoo Y."/>
        </authorList>
    </citation>
    <scope>NUCLEOTIDE SEQUENCE [LARGE SCALE GENOMIC DNA]</scope>
    <source>
        <strain evidence="2">FM164</strain>
    </source>
</reference>
<dbReference type="EMBL" id="HG792015">
    <property type="protein sequence ID" value="CDM28421.1"/>
    <property type="molecule type" value="Genomic_DNA"/>
</dbReference>
<dbReference type="AlphaFoldDB" id="W6PXB2"/>
<name>W6PXB2_PENRF</name>
<dbReference type="InterPro" id="IPR057277">
    <property type="entry name" value="LysM_C"/>
</dbReference>
<dbReference type="Pfam" id="PF25139">
    <property type="entry name" value="LysM14_C"/>
    <property type="match status" value="1"/>
</dbReference>
<organism evidence="2 3">
    <name type="scientific">Penicillium roqueforti (strain FM164)</name>
    <dbReference type="NCBI Taxonomy" id="1365484"/>
    <lineage>
        <taxon>Eukaryota</taxon>
        <taxon>Fungi</taxon>
        <taxon>Dikarya</taxon>
        <taxon>Ascomycota</taxon>
        <taxon>Pezizomycotina</taxon>
        <taxon>Eurotiomycetes</taxon>
        <taxon>Eurotiomycetidae</taxon>
        <taxon>Eurotiales</taxon>
        <taxon>Aspergillaceae</taxon>
        <taxon>Penicillium</taxon>
    </lineage>
</organism>
<dbReference type="STRING" id="1365484.W6PXB2"/>
<gene>
    <name evidence="2" type="ORF">PROQFM164_S01g002232</name>
</gene>
<dbReference type="Gene3D" id="3.40.390.10">
    <property type="entry name" value="Collagenase (Catalytic Domain)"/>
    <property type="match status" value="1"/>
</dbReference>
<keyword evidence="3" id="KW-1185">Reference proteome</keyword>
<dbReference type="OMA" id="WRIVARC"/>
<accession>W6PXB2</accession>
<dbReference type="Proteomes" id="UP000030686">
    <property type="component" value="Unassembled WGS sequence"/>
</dbReference>
<evidence type="ECO:0000259" key="1">
    <source>
        <dbReference type="Pfam" id="PF25139"/>
    </source>
</evidence>
<dbReference type="SUPFAM" id="SSF55486">
    <property type="entry name" value="Metalloproteases ('zincins'), catalytic domain"/>
    <property type="match status" value="1"/>
</dbReference>
<evidence type="ECO:0000313" key="2">
    <source>
        <dbReference type="EMBL" id="CDM28421.1"/>
    </source>
</evidence>
<sequence>MASNNIGSYSAYHLWLGRVKDSTKSSRINRYASYGFLGTVEWALDLTNFVLTAAEADATSNITAAEDAFTAALSLSGYNTSNFETYNLTLLASKLVGWHGCDPLQKKEIYSGWQQSWEIMNYMMSEAYDDKINWNEAATVEYLGAPAMNQHLRERFKNIYVNLATIQPGWIGMPWDWRIVARCDDPHLACSCGRDTQTVAYTVNSDQDEPSAPAINFCPPYFGQPTLKTVLESANPGFTPAIYADMNNYNGNQATTWMHELLHIDWVALANGWGPNTHVTDIKMKYNYDTGSKWVTAYAPYLNKGLARVQTQFADWTIQNADSMALFALAKFIQNKLGDIYPHLPLAPPPPLDVKRYLVPGYFDYYANGTGEILNQTAMDDASWTASMGTCALGTDPDGAAGSAAIATVTSWPVQTDYPDDYLSSWSSWAGLATSTTRKATSTTTAAPTPTESWSIAIYSEKDCSGDYYVVSGYNEDTTQNTCLVINDLTTTSSDTDVSCGWYTDGGFSNTSCDKGTLTKPLSWRITGPNGAICTAYNTNTCDNNGYEDAYTTWDECHNYSSSNFDTEEWIALQCGL</sequence>
<dbReference type="InterPro" id="IPR024079">
    <property type="entry name" value="MetalloPept_cat_dom_sf"/>
</dbReference>
<proteinExistence type="predicted"/>
<dbReference type="GO" id="GO:0008237">
    <property type="term" value="F:metallopeptidase activity"/>
    <property type="evidence" value="ECO:0007669"/>
    <property type="project" value="InterPro"/>
</dbReference>